<sequence>MSNLFSNLRTRTTGALMAAGVAMGAMTLPATPAQANDDALVKFLLGAAAVAIVVHAARSDGGSSNRGGNRGRPPQNSRELPAHCQETWSVRNRNIALYNAQCLNDAGLRHLPRHCLENSRTNRGHRSVYRAACLHDAGYYPERAGRPGRDHPRPVPPRGGGGGWQDGMLLPQQCLISYRYGGQTLAGYRASCLEQHRVRDLPRTCQVRSTTGTIYSAQCLTERGYRTRNR</sequence>
<accession>A0ABT5T8C6</accession>
<dbReference type="Proteomes" id="UP001431784">
    <property type="component" value="Unassembled WGS sequence"/>
</dbReference>
<gene>
    <name evidence="3" type="ORF">PUT78_09730</name>
</gene>
<feature type="chain" id="PRO_5046271963" evidence="2">
    <location>
        <begin position="36"/>
        <end position="230"/>
    </location>
</feature>
<evidence type="ECO:0000256" key="1">
    <source>
        <dbReference type="SAM" id="MobiDB-lite"/>
    </source>
</evidence>
<keyword evidence="4" id="KW-1185">Reference proteome</keyword>
<feature type="region of interest" description="Disordered" evidence="1">
    <location>
        <begin position="143"/>
        <end position="163"/>
    </location>
</feature>
<reference evidence="3" key="1">
    <citation type="submission" date="2023-02" db="EMBL/GenBank/DDBJ databases">
        <title>Description of Roseinatronobacter alkalisoli sp. nov., an alkaliphilic bacerium isolated from soda soil.</title>
        <authorList>
            <person name="Wei W."/>
        </authorList>
    </citation>
    <scope>NUCLEOTIDE SEQUENCE</scope>
    <source>
        <strain evidence="3">HJB301</strain>
    </source>
</reference>
<feature type="compositionally biased region" description="Basic and acidic residues" evidence="1">
    <location>
        <begin position="143"/>
        <end position="153"/>
    </location>
</feature>
<evidence type="ECO:0000256" key="2">
    <source>
        <dbReference type="SAM" id="SignalP"/>
    </source>
</evidence>
<feature type="region of interest" description="Disordered" evidence="1">
    <location>
        <begin position="59"/>
        <end position="82"/>
    </location>
</feature>
<protein>
    <submittedName>
        <fullName evidence="3">Uncharacterized protein</fullName>
    </submittedName>
</protein>
<keyword evidence="2" id="KW-0732">Signal</keyword>
<dbReference type="RefSeq" id="WP_274352068.1">
    <property type="nucleotide sequence ID" value="NZ_JAQZSM010000007.1"/>
</dbReference>
<organism evidence="3 4">
    <name type="scientific">Roseinatronobacter alkalisoli</name>
    <dbReference type="NCBI Taxonomy" id="3028235"/>
    <lineage>
        <taxon>Bacteria</taxon>
        <taxon>Pseudomonadati</taxon>
        <taxon>Pseudomonadota</taxon>
        <taxon>Alphaproteobacteria</taxon>
        <taxon>Rhodobacterales</taxon>
        <taxon>Paracoccaceae</taxon>
        <taxon>Roseinatronobacter</taxon>
    </lineage>
</organism>
<dbReference type="EMBL" id="JAQZSM010000007">
    <property type="protein sequence ID" value="MDD7971384.1"/>
    <property type="molecule type" value="Genomic_DNA"/>
</dbReference>
<comment type="caution">
    <text evidence="3">The sequence shown here is derived from an EMBL/GenBank/DDBJ whole genome shotgun (WGS) entry which is preliminary data.</text>
</comment>
<name>A0ABT5T8C6_9RHOB</name>
<proteinExistence type="predicted"/>
<evidence type="ECO:0000313" key="3">
    <source>
        <dbReference type="EMBL" id="MDD7971384.1"/>
    </source>
</evidence>
<feature type="signal peptide" evidence="2">
    <location>
        <begin position="1"/>
        <end position="35"/>
    </location>
</feature>
<evidence type="ECO:0000313" key="4">
    <source>
        <dbReference type="Proteomes" id="UP001431784"/>
    </source>
</evidence>